<evidence type="ECO:0000313" key="4">
    <source>
        <dbReference type="Proteomes" id="UP000520156"/>
    </source>
</evidence>
<dbReference type="AlphaFoldDB" id="A0A7X1F9R8"/>
<feature type="region of interest" description="Disordered" evidence="1">
    <location>
        <begin position="1"/>
        <end position="34"/>
    </location>
</feature>
<evidence type="ECO:0000259" key="2">
    <source>
        <dbReference type="Pfam" id="PF04480"/>
    </source>
</evidence>
<protein>
    <submittedName>
        <fullName evidence="3">DUF559 domain-containing protein</fullName>
    </submittedName>
</protein>
<reference evidence="3 4" key="1">
    <citation type="submission" date="2020-08" db="EMBL/GenBank/DDBJ databases">
        <title>The genome sequence of Novosphingobium flavum 4Y4.</title>
        <authorList>
            <person name="Liu Y."/>
        </authorList>
    </citation>
    <scope>NUCLEOTIDE SEQUENCE [LARGE SCALE GENOMIC DNA]</scope>
    <source>
        <strain evidence="3 4">4Y4</strain>
    </source>
</reference>
<feature type="domain" description="DUF559" evidence="2">
    <location>
        <begin position="31"/>
        <end position="134"/>
    </location>
</feature>
<dbReference type="Pfam" id="PF04480">
    <property type="entry name" value="DUF559"/>
    <property type="match status" value="1"/>
</dbReference>
<dbReference type="Gene3D" id="3.40.960.10">
    <property type="entry name" value="VSR Endonuclease"/>
    <property type="match status" value="1"/>
</dbReference>
<gene>
    <name evidence="3" type="ORF">H7F49_14810</name>
</gene>
<dbReference type="CDD" id="cd01038">
    <property type="entry name" value="Endonuclease_DUF559"/>
    <property type="match status" value="1"/>
</dbReference>
<accession>A0A7X1F9R8</accession>
<comment type="caution">
    <text evidence="3">The sequence shown here is derived from an EMBL/GenBank/DDBJ whole genome shotgun (WGS) entry which is preliminary data.</text>
</comment>
<dbReference type="InterPro" id="IPR007569">
    <property type="entry name" value="DUF559"/>
</dbReference>
<dbReference type="PANTHER" id="PTHR38590">
    <property type="entry name" value="BLL0828 PROTEIN"/>
    <property type="match status" value="1"/>
</dbReference>
<dbReference type="SUPFAM" id="SSF52980">
    <property type="entry name" value="Restriction endonuclease-like"/>
    <property type="match status" value="1"/>
</dbReference>
<organism evidence="3 4">
    <name type="scientific">Novosphingobium aerophilum</name>
    <dbReference type="NCBI Taxonomy" id="2839843"/>
    <lineage>
        <taxon>Bacteria</taxon>
        <taxon>Pseudomonadati</taxon>
        <taxon>Pseudomonadota</taxon>
        <taxon>Alphaproteobacteria</taxon>
        <taxon>Sphingomonadales</taxon>
        <taxon>Sphingomonadaceae</taxon>
        <taxon>Novosphingobium</taxon>
    </lineage>
</organism>
<dbReference type="Proteomes" id="UP000520156">
    <property type="component" value="Unassembled WGS sequence"/>
</dbReference>
<evidence type="ECO:0000256" key="1">
    <source>
        <dbReference type="SAM" id="MobiDB-lite"/>
    </source>
</evidence>
<dbReference type="EMBL" id="JACLAU010000031">
    <property type="protein sequence ID" value="MBC2652966.1"/>
    <property type="molecule type" value="Genomic_DNA"/>
</dbReference>
<name>A0A7X1F9R8_9SPHN</name>
<evidence type="ECO:0000313" key="3">
    <source>
        <dbReference type="EMBL" id="MBC2652966.1"/>
    </source>
</evidence>
<sequence length="153" mass="17084">MTKRTLTIRADAPSAAPRPESWTPSPERAERLKERARTLRRELSEAETALWDKLSGSRLGGIKFSRKAVVGSVIVDFACPSRWVVVSLSGAQANAELDALQDRKLTEAGIRVLRFTDDEVLTDIDRVTKEIATLVHTPFDRPGRPAPQRRPRV</sequence>
<dbReference type="PANTHER" id="PTHR38590:SF1">
    <property type="entry name" value="BLL0828 PROTEIN"/>
    <property type="match status" value="1"/>
</dbReference>
<dbReference type="InterPro" id="IPR047216">
    <property type="entry name" value="Endonuclease_DUF559_bact"/>
</dbReference>
<dbReference type="InterPro" id="IPR011335">
    <property type="entry name" value="Restrct_endonuc-II-like"/>
</dbReference>
<dbReference type="RefSeq" id="WP_185684356.1">
    <property type="nucleotide sequence ID" value="NZ_JACLAU010000031.1"/>
</dbReference>
<keyword evidence="4" id="KW-1185">Reference proteome</keyword>
<proteinExistence type="predicted"/>